<evidence type="ECO:0000256" key="3">
    <source>
        <dbReference type="ARBA" id="ARBA00022840"/>
    </source>
</evidence>
<dbReference type="Pfam" id="PF07714">
    <property type="entry name" value="PK_Tyr_Ser-Thr"/>
    <property type="match status" value="1"/>
</dbReference>
<dbReference type="InterPro" id="IPR001245">
    <property type="entry name" value="Ser-Thr/Tyr_kinase_cat_dom"/>
</dbReference>
<name>A0A101NNT2_9ACTN</name>
<dbReference type="EMBL" id="LMWL01000016">
    <property type="protein sequence ID" value="KUM96675.1"/>
    <property type="molecule type" value="Genomic_DNA"/>
</dbReference>
<dbReference type="RefSeq" id="WP_066995829.1">
    <property type="nucleotide sequence ID" value="NZ_BNDU01000006.1"/>
</dbReference>
<feature type="region of interest" description="Disordered" evidence="4">
    <location>
        <begin position="337"/>
        <end position="538"/>
    </location>
</feature>
<keyword evidence="5" id="KW-1133">Transmembrane helix</keyword>
<dbReference type="InterPro" id="IPR011009">
    <property type="entry name" value="Kinase-like_dom_sf"/>
</dbReference>
<dbReference type="InterPro" id="IPR000719">
    <property type="entry name" value="Prot_kinase_dom"/>
</dbReference>
<dbReference type="AlphaFoldDB" id="A0A101NNT2"/>
<dbReference type="InterPro" id="IPR051931">
    <property type="entry name" value="PAK3-like"/>
</dbReference>
<feature type="compositionally biased region" description="Polar residues" evidence="4">
    <location>
        <begin position="750"/>
        <end position="766"/>
    </location>
</feature>
<dbReference type="STRING" id="67285.AQI88_11100"/>
<feature type="region of interest" description="Disordered" evidence="4">
    <location>
        <begin position="200"/>
        <end position="313"/>
    </location>
</feature>
<dbReference type="SMART" id="SM00220">
    <property type="entry name" value="S_TKc"/>
    <property type="match status" value="1"/>
</dbReference>
<feature type="compositionally biased region" description="Basic and acidic residues" evidence="4">
    <location>
        <begin position="65"/>
        <end position="74"/>
    </location>
</feature>
<dbReference type="GO" id="GO:0004674">
    <property type="term" value="F:protein serine/threonine kinase activity"/>
    <property type="evidence" value="ECO:0007669"/>
    <property type="project" value="UniProtKB-KW"/>
</dbReference>
<keyword evidence="5" id="KW-0812">Transmembrane</keyword>
<evidence type="ECO:0000259" key="6">
    <source>
        <dbReference type="PROSITE" id="PS50011"/>
    </source>
</evidence>
<proteinExistence type="inferred from homology"/>
<accession>A0A101NNT2</accession>
<feature type="transmembrane region" description="Helical" evidence="5">
    <location>
        <begin position="718"/>
        <end position="737"/>
    </location>
</feature>
<protein>
    <submittedName>
        <fullName evidence="7">Serine/threonine protein kinase</fullName>
    </submittedName>
</protein>
<keyword evidence="7" id="KW-0808">Transferase</keyword>
<evidence type="ECO:0000313" key="7">
    <source>
        <dbReference type="EMBL" id="KUM96675.1"/>
    </source>
</evidence>
<evidence type="ECO:0000256" key="2">
    <source>
        <dbReference type="ARBA" id="ARBA00022741"/>
    </source>
</evidence>
<feature type="compositionally biased region" description="Low complexity" evidence="4">
    <location>
        <begin position="344"/>
        <end position="353"/>
    </location>
</feature>
<feature type="compositionally biased region" description="Low complexity" evidence="4">
    <location>
        <begin position="767"/>
        <end position="783"/>
    </location>
</feature>
<dbReference type="GO" id="GO:0005524">
    <property type="term" value="F:ATP binding"/>
    <property type="evidence" value="ECO:0007669"/>
    <property type="project" value="UniProtKB-KW"/>
</dbReference>
<feature type="region of interest" description="Disordered" evidence="4">
    <location>
        <begin position="742"/>
        <end position="802"/>
    </location>
</feature>
<feature type="domain" description="Protein kinase" evidence="6">
    <location>
        <begin position="49"/>
        <end position="648"/>
    </location>
</feature>
<feature type="region of interest" description="Disordered" evidence="4">
    <location>
        <begin position="61"/>
        <end position="87"/>
    </location>
</feature>
<gene>
    <name evidence="7" type="ORF">AQI88_11100</name>
</gene>
<organism evidence="7 8">
    <name type="scientific">Streptomyces cellostaticus</name>
    <dbReference type="NCBI Taxonomy" id="67285"/>
    <lineage>
        <taxon>Bacteria</taxon>
        <taxon>Bacillati</taxon>
        <taxon>Actinomycetota</taxon>
        <taxon>Actinomycetes</taxon>
        <taxon>Kitasatosporales</taxon>
        <taxon>Streptomycetaceae</taxon>
        <taxon>Streptomyces</taxon>
    </lineage>
</organism>
<dbReference type="Proteomes" id="UP000054241">
    <property type="component" value="Unassembled WGS sequence"/>
</dbReference>
<dbReference type="SUPFAM" id="SSF56112">
    <property type="entry name" value="Protein kinase-like (PK-like)"/>
    <property type="match status" value="1"/>
</dbReference>
<keyword evidence="7" id="KW-0418">Kinase</keyword>
<dbReference type="PROSITE" id="PS50011">
    <property type="entry name" value="PROTEIN_KINASE_DOM"/>
    <property type="match status" value="1"/>
</dbReference>
<sequence>MDDYAGRVLADRYRLPLPPSDEYELTETRAFDTYSGQEVLVRQVPLPEVVEAEVLDAEGLPEGFTARERGDRRSPAARTATRRPSDPAVRRAVEAAQAAARIPDHPRLDQVFDVFAEGGSLWIVSEWVSARPLSALLAEQPLSPYRAAEVASDVLMALRVLHAHGWVHRNITARTVLVCDDGRVMLTGLAVGAAEEALSGYDPVPAPDGPEGQDQSAGALGPGGGAGDGDGGRGLGGFDGRGAPGAGGPAGAVSSPAGPTGPLPSPDADPEAARRAAIQARAADGLPVPGANGASGGATVPGPQGRRALESGEDVRAARAGAIAAYRAGARAAARVQEAGQNGRAALPAARPPAEGEHDATRAGGTAQPPYSAGQTAPPSGQIADPYGVRGTPWHGASPRTDPGAPPSAPHAGGQRPGLPASGTRPGATPGSGPALGSGRTHPDQRRGAGQARPEQALGSGRWPGSGLLPVPGQAPDGQPRGSGYGADRAAAAPGQAPHAPAGAAPAPLPAQAGPASRWDGPGAGGAVRRGPGTALAAERARQVRMTVVGPVTERWAPEQAGPVHENWQLAAPIGPATDLWALGALLFRAVQGHAPYPEESTAELVQLVCAEPPAFAEECGPLRPVVESLLRQDPTDRLDFEELGGWLRSLVRSAPEPDAGTHVVPVPPADPSRLPIVRRRGELVRRRRAGLPATHPHGRHKRAREEASSPRRLGRTLLLLILLLLAGAVAYAMLFMPKQGESGAAGSDRTGSAGQASPAPSRTRQPSSGQSADGDPSASAPATETQTGGGPSVADGFTLRTDPDGFQVAVAKGWDRTPKNGSGQVVYSHGNFELLVVPGRDSASSGGSDPMVYQRDKERELQPYRDSSWATATGLRTIEVGGRTMAEGQFTWTDGQGRDLYVRNMAILLNGRYHIVQVRGPEAERDEVTRLYEQATATYRYTG</sequence>
<keyword evidence="7" id="KW-0723">Serine/threonine-protein kinase</keyword>
<reference evidence="7 8" key="1">
    <citation type="submission" date="2015-10" db="EMBL/GenBank/DDBJ databases">
        <title>Draft genome sequence of Streptomyces cellostaticus DSM 40189, type strain for the species Streptomyces cellostaticus.</title>
        <authorList>
            <person name="Ruckert C."/>
            <person name="Winkler A."/>
            <person name="Kalinowski J."/>
            <person name="Kampfer P."/>
            <person name="Glaeser S."/>
        </authorList>
    </citation>
    <scope>NUCLEOTIDE SEQUENCE [LARGE SCALE GENOMIC DNA]</scope>
    <source>
        <strain evidence="7 8">DSM 40189</strain>
    </source>
</reference>
<keyword evidence="2" id="KW-0547">Nucleotide-binding</keyword>
<comment type="caution">
    <text evidence="7">The sequence shown here is derived from an EMBL/GenBank/DDBJ whole genome shotgun (WGS) entry which is preliminary data.</text>
</comment>
<evidence type="ECO:0000313" key="8">
    <source>
        <dbReference type="Proteomes" id="UP000054241"/>
    </source>
</evidence>
<dbReference type="PANTHER" id="PTHR45832:SF22">
    <property type="entry name" value="SERINE_THREONINE-PROTEIN KINASE SAMKA-RELATED"/>
    <property type="match status" value="1"/>
</dbReference>
<dbReference type="OrthoDB" id="3870120at2"/>
<dbReference type="Gene3D" id="1.10.510.10">
    <property type="entry name" value="Transferase(Phosphotransferase) domain 1"/>
    <property type="match status" value="2"/>
</dbReference>
<feature type="compositionally biased region" description="Gly residues" evidence="4">
    <location>
        <begin position="220"/>
        <end position="250"/>
    </location>
</feature>
<dbReference type="PANTHER" id="PTHR45832">
    <property type="entry name" value="SERINE/THREONINE-PROTEIN KINASE SAMKA-RELATED-RELATED"/>
    <property type="match status" value="1"/>
</dbReference>
<evidence type="ECO:0000256" key="1">
    <source>
        <dbReference type="ARBA" id="ARBA00008874"/>
    </source>
</evidence>
<evidence type="ECO:0000256" key="4">
    <source>
        <dbReference type="SAM" id="MobiDB-lite"/>
    </source>
</evidence>
<keyword evidence="8" id="KW-1185">Reference proteome</keyword>
<evidence type="ECO:0000256" key="5">
    <source>
        <dbReference type="SAM" id="Phobius"/>
    </source>
</evidence>
<keyword evidence="3" id="KW-0067">ATP-binding</keyword>
<feature type="compositionally biased region" description="Low complexity" evidence="4">
    <location>
        <begin position="490"/>
        <end position="516"/>
    </location>
</feature>
<keyword evidence="5" id="KW-0472">Membrane</keyword>
<feature type="compositionally biased region" description="Low complexity" evidence="4">
    <location>
        <begin position="275"/>
        <end position="284"/>
    </location>
</feature>
<comment type="similarity">
    <text evidence="1">Belongs to the protein kinase superfamily. STE Ser/Thr protein kinase family. STE20 subfamily.</text>
</comment>
<feature type="region of interest" description="Disordered" evidence="4">
    <location>
        <begin position="686"/>
        <end position="710"/>
    </location>
</feature>